<dbReference type="AlphaFoldDB" id="A0A4Y2QQI0"/>
<comment type="caution">
    <text evidence="1">The sequence shown here is derived from an EMBL/GenBank/DDBJ whole genome shotgun (WGS) entry which is preliminary data.</text>
</comment>
<organism evidence="1 2">
    <name type="scientific">Araneus ventricosus</name>
    <name type="common">Orbweaver spider</name>
    <name type="synonym">Epeira ventricosa</name>
    <dbReference type="NCBI Taxonomy" id="182803"/>
    <lineage>
        <taxon>Eukaryota</taxon>
        <taxon>Metazoa</taxon>
        <taxon>Ecdysozoa</taxon>
        <taxon>Arthropoda</taxon>
        <taxon>Chelicerata</taxon>
        <taxon>Arachnida</taxon>
        <taxon>Araneae</taxon>
        <taxon>Araneomorphae</taxon>
        <taxon>Entelegynae</taxon>
        <taxon>Araneoidea</taxon>
        <taxon>Araneidae</taxon>
        <taxon>Araneus</taxon>
    </lineage>
</organism>
<reference evidence="1 2" key="1">
    <citation type="journal article" date="2019" name="Sci. Rep.">
        <title>Orb-weaving spider Araneus ventricosus genome elucidates the spidroin gene catalogue.</title>
        <authorList>
            <person name="Kono N."/>
            <person name="Nakamura H."/>
            <person name="Ohtoshi R."/>
            <person name="Moran D.A.P."/>
            <person name="Shinohara A."/>
            <person name="Yoshida Y."/>
            <person name="Fujiwara M."/>
            <person name="Mori M."/>
            <person name="Tomita M."/>
            <person name="Arakawa K."/>
        </authorList>
    </citation>
    <scope>NUCLEOTIDE SEQUENCE [LARGE SCALE GENOMIC DNA]</scope>
</reference>
<proteinExistence type="predicted"/>
<protein>
    <submittedName>
        <fullName evidence="1">Uncharacterized protein</fullName>
    </submittedName>
</protein>
<keyword evidence="2" id="KW-1185">Reference proteome</keyword>
<evidence type="ECO:0000313" key="1">
    <source>
        <dbReference type="EMBL" id="GBN65644.1"/>
    </source>
</evidence>
<evidence type="ECO:0000313" key="2">
    <source>
        <dbReference type="Proteomes" id="UP000499080"/>
    </source>
</evidence>
<accession>A0A4Y2QQI0</accession>
<dbReference type="Proteomes" id="UP000499080">
    <property type="component" value="Unassembled WGS sequence"/>
</dbReference>
<dbReference type="OrthoDB" id="6432247at2759"/>
<gene>
    <name evidence="1" type="ORF">AVEN_122866_1</name>
</gene>
<dbReference type="EMBL" id="BGPR01014537">
    <property type="protein sequence ID" value="GBN65644.1"/>
    <property type="molecule type" value="Genomic_DNA"/>
</dbReference>
<sequence>MDFLNLVESHLCHGSQNVQLVEGRTLKCTQCLTTPIKDVYEFVSSHQDPFVSCRLAEAFARWTGDENVPVTFILIDVEGILPSQIFGQPLKVLREAVELYKAINSPFTEGGRDDVEITPLMRNFLGQYIKIITDISSTQDRKTSEMVILNQLMGAMHQAVESTDKYNPFENYFKRSVPYVKSFEKEWTPLPPETATDTLVRQLMDQMQRSSAIRKQFSQYCMMFDVMHVILGCYACSTNIQVVGNWVLDLLARVCRGQFFWKNYASHEFVQTIQKALKTSVSYRNRPELHYVIREIQQGNAVESLSSFLPQYLQLEILLRHSLPQLDSMVITELFPSVLFENYAPQAAFSVALMHVGRNMNPKTGQVKKGTYQTARKIGRVITKLIEQVKEFDSITIPWTTDVLKLFLVSNPKLEQELVQVAHVVLGPEEEEE</sequence>
<name>A0A4Y2QQI0_ARAVE</name>